<protein>
    <submittedName>
        <fullName evidence="1">Uncharacterized protein</fullName>
    </submittedName>
</protein>
<evidence type="ECO:0000313" key="2">
    <source>
        <dbReference type="Proteomes" id="UP000297280"/>
    </source>
</evidence>
<proteinExistence type="predicted"/>
<comment type="caution">
    <text evidence="1">The sequence shown here is derived from an EMBL/GenBank/DDBJ whole genome shotgun (WGS) entry which is preliminary data.</text>
</comment>
<evidence type="ECO:0000313" key="1">
    <source>
        <dbReference type="EMBL" id="TGO80968.1"/>
    </source>
</evidence>
<dbReference type="Proteomes" id="UP000297280">
    <property type="component" value="Unassembled WGS sequence"/>
</dbReference>
<keyword evidence="2" id="KW-1185">Reference proteome</keyword>
<dbReference type="AlphaFoldDB" id="A0A4Z1K5N5"/>
<reference evidence="1 2" key="1">
    <citation type="submission" date="2017-12" db="EMBL/GenBank/DDBJ databases">
        <title>Comparative genomics of Botrytis spp.</title>
        <authorList>
            <person name="Valero-Jimenez C.A."/>
            <person name="Tapia P."/>
            <person name="Veloso J."/>
            <person name="Silva-Moreno E."/>
            <person name="Staats M."/>
            <person name="Valdes J.H."/>
            <person name="Van Kan J.A.L."/>
        </authorList>
    </citation>
    <scope>NUCLEOTIDE SEQUENCE [LARGE SCALE GENOMIC DNA]</scope>
    <source>
        <strain evidence="1 2">MUCL3349</strain>
    </source>
</reference>
<gene>
    <name evidence="1" type="ORF">BPOR_1472g00010</name>
</gene>
<dbReference type="STRING" id="87229.A0A4Z1K5N5"/>
<dbReference type="EMBL" id="PQXO01001463">
    <property type="protein sequence ID" value="TGO80968.1"/>
    <property type="molecule type" value="Genomic_DNA"/>
</dbReference>
<organism evidence="1 2">
    <name type="scientific">Botrytis porri</name>
    <dbReference type="NCBI Taxonomy" id="87229"/>
    <lineage>
        <taxon>Eukaryota</taxon>
        <taxon>Fungi</taxon>
        <taxon>Dikarya</taxon>
        <taxon>Ascomycota</taxon>
        <taxon>Pezizomycotina</taxon>
        <taxon>Leotiomycetes</taxon>
        <taxon>Helotiales</taxon>
        <taxon>Sclerotiniaceae</taxon>
        <taxon>Botrytis</taxon>
    </lineage>
</organism>
<sequence length="68" mass="7144">MTLSLRIENGQTDWLIAQLSPDTGIPVFPYSFIGPSQGSAISCALVQALSQLAEVATATNDLASATKY</sequence>
<accession>A0A4Z1K5N5</accession>
<name>A0A4Z1K5N5_9HELO</name>